<dbReference type="RefSeq" id="XP_013236738.1">
    <property type="nucleotide sequence ID" value="XM_013381284.1"/>
</dbReference>
<dbReference type="PANTHER" id="PTHR14027">
    <property type="entry name" value="RNA POLYMERASE-ASSOCIATED PROTEIN CTR9"/>
    <property type="match status" value="1"/>
</dbReference>
<evidence type="ECO:0000256" key="5">
    <source>
        <dbReference type="SAM" id="MobiDB-lite"/>
    </source>
</evidence>
<feature type="compositionally biased region" description="Basic and acidic residues" evidence="5">
    <location>
        <begin position="763"/>
        <end position="779"/>
    </location>
</feature>
<dbReference type="Pfam" id="PF13432">
    <property type="entry name" value="TPR_16"/>
    <property type="match status" value="2"/>
</dbReference>
<proteinExistence type="predicted"/>
<feature type="coiled-coil region" evidence="4">
    <location>
        <begin position="671"/>
        <end position="731"/>
    </location>
</feature>
<gene>
    <name evidence="6" type="ORF">DI09_78p10</name>
</gene>
<evidence type="ECO:0000313" key="7">
    <source>
        <dbReference type="Proteomes" id="UP000029725"/>
    </source>
</evidence>
<feature type="repeat" description="TPR" evidence="3">
    <location>
        <begin position="153"/>
        <end position="186"/>
    </location>
</feature>
<comment type="caution">
    <text evidence="6">The sequence shown here is derived from an EMBL/GenBank/DDBJ whole genome shotgun (WGS) entry which is preliminary data.</text>
</comment>
<dbReference type="InterPro" id="IPR019734">
    <property type="entry name" value="TPR_rpt"/>
</dbReference>
<evidence type="ECO:0000256" key="2">
    <source>
        <dbReference type="ARBA" id="ARBA00022803"/>
    </source>
</evidence>
<feature type="region of interest" description="Disordered" evidence="5">
    <location>
        <begin position="746"/>
        <end position="858"/>
    </location>
</feature>
<dbReference type="GO" id="GO:0016593">
    <property type="term" value="C:Cdc73/Paf1 complex"/>
    <property type="evidence" value="ECO:0007669"/>
    <property type="project" value="TreeGrafter"/>
</dbReference>
<dbReference type="EMBL" id="JMKJ01000588">
    <property type="protein sequence ID" value="KGG50295.1"/>
    <property type="molecule type" value="Genomic_DNA"/>
</dbReference>
<dbReference type="SUPFAM" id="SSF48452">
    <property type="entry name" value="TPR-like"/>
    <property type="match status" value="3"/>
</dbReference>
<dbReference type="AlphaFoldDB" id="A0A098VMV6"/>
<feature type="compositionally biased region" description="Basic and acidic residues" evidence="5">
    <location>
        <begin position="834"/>
        <end position="846"/>
    </location>
</feature>
<protein>
    <submittedName>
        <fullName evidence="6">TPR domain-containing protein</fullName>
    </submittedName>
</protein>
<keyword evidence="7" id="KW-1185">Reference proteome</keyword>
<sequence>MNYLHDRLCSLICLGFYSIFQGDVEKDARKSAFFYDEAATFLNECDKINPEHPLLWVSKGVLIMARNKMLRERHVYESARAHFLFVLERYLDFTPALIGQAEALALNAINFGFSDKGKAQSCYILGKIYHCQANFDDAYAYYFQTTRFDADFVAAHFGLAQLYFQKKDFTSAISALELCLDLCPNQPASLKLISFLYTSNLKDRKKAIKAMKSLLSMDPNDLDTMLQLASLVEQSIAEDAVALYEKSVSILNSSIAPIPIEVLNNFAVLIMEKDPQKALSLLQEAKGSPSLEASDLRIASIEYSIARALEMLGKFQEAIEIYKALIASNSSKQLLSHVRLGLIAMELSDKASSDYFKDAIGLKEACKEAWAGLALLHLRSKAVTLARKTFERILSKIDKHDLFSLLSLGNIHLIIAKHEKRNSQNTWEASLGRAIEFFQKCLMLDSNNYFAVNGLAIAISMKGPTFLAGCKDAFLAIRQEEPGFIDAWINLAHIYVEEQHFAAAQGIYEHCWKKLSTEKIEFQAAGRPLGDREKIISDLMLYIAKSFYLTGKAVKDGTAFLKSIEWLQTINPSTQDEKLILSFNEAIARQEYSACVLQKDINSQSFADVKCALDNLDKAALMLEHLCISIGEKHSASPATSSLQVDTKIARQRIKYCHSLKASAQKQYEQHLDKERQRKESEEQYAKAMAEAELKREEERRLFGEAKKKEEQQIEELRRATRERLAECQAKWKIESQNEEICIKKKKSKKRLRVSLSDEEDSQHEAQSDHEDQTGHQEETNQMDIRGQAHRIGNVSSENPVESNEDDEQSHTKDMSMHTQHGRDAHNSLSEMEQDYKATDAKHDDNPAIGNDLEMSMQ</sequence>
<dbReference type="InterPro" id="IPR011990">
    <property type="entry name" value="TPR-like_helical_dom_sf"/>
</dbReference>
<reference evidence="6 7" key="1">
    <citation type="submission" date="2014-04" db="EMBL/GenBank/DDBJ databases">
        <title>A new species of microsporidia sheds light on the evolution of extreme parasitism.</title>
        <authorList>
            <person name="Haag K.L."/>
            <person name="James T.Y."/>
            <person name="Larsson R."/>
            <person name="Schaer T.M."/>
            <person name="Refardt D."/>
            <person name="Pombert J.-F."/>
            <person name="Ebert D."/>
        </authorList>
    </citation>
    <scope>NUCLEOTIDE SEQUENCE [LARGE SCALE GENOMIC DNA]</scope>
    <source>
        <strain evidence="6 7">UGP3</strain>
        <tissue evidence="6">Spores</tissue>
    </source>
</reference>
<evidence type="ECO:0000313" key="6">
    <source>
        <dbReference type="EMBL" id="KGG50295.1"/>
    </source>
</evidence>
<dbReference type="GO" id="GO:0006355">
    <property type="term" value="P:regulation of DNA-templated transcription"/>
    <property type="evidence" value="ECO:0007669"/>
    <property type="project" value="InterPro"/>
</dbReference>
<evidence type="ECO:0000256" key="3">
    <source>
        <dbReference type="PROSITE-ProRule" id="PRU00339"/>
    </source>
</evidence>
<dbReference type="GeneID" id="25260804"/>
<feature type="compositionally biased region" description="Basic and acidic residues" evidence="5">
    <location>
        <begin position="809"/>
        <end position="826"/>
    </location>
</feature>
<keyword evidence="1" id="KW-0677">Repeat</keyword>
<dbReference type="GO" id="GO:0000993">
    <property type="term" value="F:RNA polymerase II complex binding"/>
    <property type="evidence" value="ECO:0007669"/>
    <property type="project" value="TreeGrafter"/>
</dbReference>
<dbReference type="GO" id="GO:0006368">
    <property type="term" value="P:transcription elongation by RNA polymerase II"/>
    <property type="evidence" value="ECO:0007669"/>
    <property type="project" value="TreeGrafter"/>
</dbReference>
<dbReference type="Pfam" id="PF13174">
    <property type="entry name" value="TPR_6"/>
    <property type="match status" value="1"/>
</dbReference>
<dbReference type="VEuPathDB" id="MicrosporidiaDB:DI09_78p10"/>
<evidence type="ECO:0000256" key="4">
    <source>
        <dbReference type="SAM" id="Coils"/>
    </source>
</evidence>
<keyword evidence="4" id="KW-0175">Coiled coil</keyword>
<accession>A0A098VMV6</accession>
<dbReference type="SMART" id="SM00028">
    <property type="entry name" value="TPR"/>
    <property type="match status" value="5"/>
</dbReference>
<dbReference type="OrthoDB" id="343875at2759"/>
<dbReference type="HOGENOM" id="CLU_333195_0_0_1"/>
<dbReference type="PROSITE" id="PS50005">
    <property type="entry name" value="TPR"/>
    <property type="match status" value="1"/>
</dbReference>
<keyword evidence="2 3" id="KW-0802">TPR repeat</keyword>
<dbReference type="Gene3D" id="1.25.40.10">
    <property type="entry name" value="Tetratricopeptide repeat domain"/>
    <property type="match status" value="2"/>
</dbReference>
<dbReference type="InterPro" id="IPR031101">
    <property type="entry name" value="Ctr9"/>
</dbReference>
<evidence type="ECO:0000256" key="1">
    <source>
        <dbReference type="ARBA" id="ARBA00022737"/>
    </source>
</evidence>
<dbReference type="PANTHER" id="PTHR14027:SF2">
    <property type="entry name" value="RNA POLYMERASE-ASSOCIATED PROTEIN CTR9 HOMOLOG"/>
    <property type="match status" value="1"/>
</dbReference>
<dbReference type="Proteomes" id="UP000029725">
    <property type="component" value="Unassembled WGS sequence"/>
</dbReference>
<organism evidence="6 7">
    <name type="scientific">Mitosporidium daphniae</name>
    <dbReference type="NCBI Taxonomy" id="1485682"/>
    <lineage>
        <taxon>Eukaryota</taxon>
        <taxon>Fungi</taxon>
        <taxon>Fungi incertae sedis</taxon>
        <taxon>Microsporidia</taxon>
        <taxon>Mitosporidium</taxon>
    </lineage>
</organism>
<name>A0A098VMV6_9MICR</name>